<proteinExistence type="predicted"/>
<dbReference type="SUPFAM" id="SSF55154">
    <property type="entry name" value="CYTH-like phosphatases"/>
    <property type="match status" value="1"/>
</dbReference>
<dbReference type="InterPro" id="IPR007899">
    <property type="entry name" value="CHAD_dom"/>
</dbReference>
<dbReference type="InterPro" id="IPR038186">
    <property type="entry name" value="CHAD_dom_sf"/>
</dbReference>
<dbReference type="Pfam" id="PF05235">
    <property type="entry name" value="CHAD"/>
    <property type="match status" value="1"/>
</dbReference>
<organism evidence="3 4">
    <name type="scientific">Acanthopleuribacter pedis</name>
    <dbReference type="NCBI Taxonomy" id="442870"/>
    <lineage>
        <taxon>Bacteria</taxon>
        <taxon>Pseudomonadati</taxon>
        <taxon>Acidobacteriota</taxon>
        <taxon>Holophagae</taxon>
        <taxon>Acanthopleuribacterales</taxon>
        <taxon>Acanthopleuribacteraceae</taxon>
        <taxon>Acanthopleuribacter</taxon>
    </lineage>
</organism>
<gene>
    <name evidence="3" type="ORF">J3U88_31075</name>
</gene>
<dbReference type="Gene3D" id="2.40.320.10">
    <property type="entry name" value="Hypothetical Protein Pfu-838710-001"/>
    <property type="match status" value="1"/>
</dbReference>
<dbReference type="InterPro" id="IPR033469">
    <property type="entry name" value="CYTH-like_dom_sf"/>
</dbReference>
<feature type="domain" description="CYTH" evidence="1">
    <location>
        <begin position="2"/>
        <end position="205"/>
    </location>
</feature>
<dbReference type="InterPro" id="IPR023577">
    <property type="entry name" value="CYTH_domain"/>
</dbReference>
<comment type="caution">
    <text evidence="3">The sequence shown here is derived from an EMBL/GenBank/DDBJ whole genome shotgun (WGS) entry which is preliminary data.</text>
</comment>
<sequence length="508" mass="58355">MAKEIEIKFVIDPDQVDRIIEHPMVNRLALGPPKKKHVVSTYLDSPDLSLRNKGIGFRVRKTPDGWVQTVKAKGSGAGSLHQREEFECPIADDQPDYEKLAESQFAEIFADAALRDQLAPLFVTDFERTAWYLELEDFTTIEMVLDLGEIRAGDQTEAIHEVELELKGGNPVSLMKVAIALAESFPCMAESRSKAQRAYNLLKEPTWKPQRARPLQLNEKESCSQGFAAMIENCLAQVLANECPVLYGTDTEGVHQLRVGLRRMRSCLSLFRGLLPQRQFQFWRDEFKWLADEMGPARDWDVFCDESLAVIRSYFPEMPQLQVINEGAEQQRAAGYVKARGALRSQRYLLLVLRLRHWLDQRLWLNGCDAEQVAAWERPLMDLGIGMMNDAHDRFFKRGKKFDDLSLEQRHRLRILGKRARYTTEFFMGLYPNSKTVPYRKAQKGLQDQLGYLNDAVVADTLLDQLGLSPQDAGAGLIRGWFACNIEHLVNDFDDHWSRFKKTKPFWR</sequence>
<dbReference type="Pfam" id="PF01928">
    <property type="entry name" value="CYTH"/>
    <property type="match status" value="1"/>
</dbReference>
<evidence type="ECO:0000313" key="4">
    <source>
        <dbReference type="Proteomes" id="UP000664417"/>
    </source>
</evidence>
<dbReference type="Gene3D" id="1.40.20.10">
    <property type="entry name" value="CHAD domain"/>
    <property type="match status" value="1"/>
</dbReference>
<dbReference type="CDD" id="cd07756">
    <property type="entry name" value="CYTH-like_Pase_CHAD"/>
    <property type="match status" value="1"/>
</dbReference>
<dbReference type="PANTHER" id="PTHR39569">
    <property type="entry name" value="INORGANIC TRIPHOSPHATASE"/>
    <property type="match status" value="1"/>
</dbReference>
<reference evidence="3" key="1">
    <citation type="submission" date="2021-03" db="EMBL/GenBank/DDBJ databases">
        <authorList>
            <person name="Wang G."/>
        </authorList>
    </citation>
    <scope>NUCLEOTIDE SEQUENCE</scope>
    <source>
        <strain evidence="3">KCTC 12899</strain>
    </source>
</reference>
<dbReference type="SMART" id="SM00880">
    <property type="entry name" value="CHAD"/>
    <property type="match status" value="1"/>
</dbReference>
<dbReference type="EMBL" id="JAFREP010000046">
    <property type="protein sequence ID" value="MBO1322949.1"/>
    <property type="molecule type" value="Genomic_DNA"/>
</dbReference>
<dbReference type="GO" id="GO:0046872">
    <property type="term" value="F:metal ion binding"/>
    <property type="evidence" value="ECO:0007669"/>
    <property type="project" value="TreeGrafter"/>
</dbReference>
<evidence type="ECO:0000259" key="2">
    <source>
        <dbReference type="PROSITE" id="PS51708"/>
    </source>
</evidence>
<dbReference type="AlphaFoldDB" id="A0A8J7U7F6"/>
<evidence type="ECO:0000313" key="3">
    <source>
        <dbReference type="EMBL" id="MBO1322949.1"/>
    </source>
</evidence>
<dbReference type="GO" id="GO:0050355">
    <property type="term" value="F:inorganic triphosphate phosphatase activity"/>
    <property type="evidence" value="ECO:0007669"/>
    <property type="project" value="InterPro"/>
</dbReference>
<dbReference type="RefSeq" id="WP_207862921.1">
    <property type="nucleotide sequence ID" value="NZ_JAFREP010000046.1"/>
</dbReference>
<accession>A0A8J7U7F6</accession>
<feature type="domain" description="CHAD" evidence="2">
    <location>
        <begin position="220"/>
        <end position="508"/>
    </location>
</feature>
<evidence type="ECO:0000259" key="1">
    <source>
        <dbReference type="PROSITE" id="PS51707"/>
    </source>
</evidence>
<dbReference type="PROSITE" id="PS51707">
    <property type="entry name" value="CYTH"/>
    <property type="match status" value="1"/>
</dbReference>
<dbReference type="PROSITE" id="PS51708">
    <property type="entry name" value="CHAD"/>
    <property type="match status" value="1"/>
</dbReference>
<dbReference type="InterPro" id="IPR039013">
    <property type="entry name" value="YgiF"/>
</dbReference>
<protein>
    <submittedName>
        <fullName evidence="3">CHAD domain-containing protein</fullName>
    </submittedName>
</protein>
<dbReference type="Proteomes" id="UP000664417">
    <property type="component" value="Unassembled WGS sequence"/>
</dbReference>
<dbReference type="SMART" id="SM01118">
    <property type="entry name" value="CYTH"/>
    <property type="match status" value="1"/>
</dbReference>
<name>A0A8J7U7F6_9BACT</name>
<dbReference type="PANTHER" id="PTHR39569:SF1">
    <property type="entry name" value="INORGANIC TRIPHOSPHATASE"/>
    <property type="match status" value="1"/>
</dbReference>
<keyword evidence="4" id="KW-1185">Reference proteome</keyword>